<comment type="caution">
    <text evidence="3">The sequence shown here is derived from an EMBL/GenBank/DDBJ whole genome shotgun (WGS) entry which is preliminary data.</text>
</comment>
<reference evidence="3 4" key="1">
    <citation type="journal article" date="2017" name="Mol. Biol. Evol.">
        <title>The 4-celled Tetrabaena socialis nuclear genome reveals the essential components for genetic control of cell number at the origin of multicellularity in the volvocine lineage.</title>
        <authorList>
            <person name="Featherston J."/>
            <person name="Arakaki Y."/>
            <person name="Hanschen E.R."/>
            <person name="Ferris P.J."/>
            <person name="Michod R.E."/>
            <person name="Olson B.J.S.C."/>
            <person name="Nozaki H."/>
            <person name="Durand P.M."/>
        </authorList>
    </citation>
    <scope>NUCLEOTIDE SEQUENCE [LARGE SCALE GENOMIC DNA]</scope>
    <source>
        <strain evidence="3 4">NIES-571</strain>
    </source>
</reference>
<dbReference type="InterPro" id="IPR002539">
    <property type="entry name" value="MaoC-like_dom"/>
</dbReference>
<dbReference type="OrthoDB" id="533830at2759"/>
<feature type="domain" description="MaoC-like" evidence="2">
    <location>
        <begin position="176"/>
        <end position="224"/>
    </location>
</feature>
<dbReference type="EMBL" id="PGGS01000245">
    <property type="protein sequence ID" value="PNH06287.1"/>
    <property type="molecule type" value="Genomic_DNA"/>
</dbReference>
<gene>
    <name evidence="3" type="ORF">TSOC_007346</name>
</gene>
<sequence length="300" mass="30324">MASPLLVAAALAVPLLALLLALPRGSTLVLPSWPRPLWLYLQALLGLAKLARKPAAKGAAKGGSALQAGGVNCRVSPDFRTTPKGDTEVDLVLEAHAPTTAAAGGAAAAAGGGGGGKGGGGGSLVWRATTTLIILSPRRAKQGAAAPAAPASAASGQAPPPFTLLDTWRLGGDAGRRYGLLNADLNPIHLHPLTSRLFGFRRPIAHALYLTGRAEATLRNSGLELRYPLVLSADFKRPTLLPATLHCGWLLPAGAAAAAALESEAGASFAVLSEDRSKEVLVGRISCHPAVVKAAAGGDA</sequence>
<feature type="signal peptide" evidence="1">
    <location>
        <begin position="1"/>
        <end position="17"/>
    </location>
</feature>
<dbReference type="InterPro" id="IPR029069">
    <property type="entry name" value="HotDog_dom_sf"/>
</dbReference>
<dbReference type="Pfam" id="PF01575">
    <property type="entry name" value="MaoC_dehydratas"/>
    <property type="match status" value="1"/>
</dbReference>
<dbReference type="Gene3D" id="3.10.129.10">
    <property type="entry name" value="Hotdog Thioesterase"/>
    <property type="match status" value="1"/>
</dbReference>
<proteinExistence type="predicted"/>
<dbReference type="SUPFAM" id="SSF54637">
    <property type="entry name" value="Thioesterase/thiol ester dehydrase-isomerase"/>
    <property type="match status" value="1"/>
</dbReference>
<evidence type="ECO:0000256" key="1">
    <source>
        <dbReference type="SAM" id="SignalP"/>
    </source>
</evidence>
<protein>
    <recommendedName>
        <fullName evidence="2">MaoC-like domain-containing protein</fullName>
    </recommendedName>
</protein>
<feature type="chain" id="PRO_5014438444" description="MaoC-like domain-containing protein" evidence="1">
    <location>
        <begin position="18"/>
        <end position="300"/>
    </location>
</feature>
<evidence type="ECO:0000259" key="2">
    <source>
        <dbReference type="Pfam" id="PF01575"/>
    </source>
</evidence>
<dbReference type="Proteomes" id="UP000236333">
    <property type="component" value="Unassembled WGS sequence"/>
</dbReference>
<keyword evidence="4" id="KW-1185">Reference proteome</keyword>
<keyword evidence="1" id="KW-0732">Signal</keyword>
<evidence type="ECO:0000313" key="3">
    <source>
        <dbReference type="EMBL" id="PNH06287.1"/>
    </source>
</evidence>
<dbReference type="AlphaFoldDB" id="A0A2J8A189"/>
<accession>A0A2J8A189</accession>
<dbReference type="PANTHER" id="PTHR43841">
    <property type="entry name" value="3-HYDROXYACYL-THIOESTER DEHYDRATASE HTDX-RELATED"/>
    <property type="match status" value="1"/>
</dbReference>
<name>A0A2J8A189_9CHLO</name>
<dbReference type="PANTHER" id="PTHR43841:SF1">
    <property type="entry name" value="3-HYDROXYACYL-THIOESTER DEHYDRATASE X"/>
    <property type="match status" value="1"/>
</dbReference>
<organism evidence="3 4">
    <name type="scientific">Tetrabaena socialis</name>
    <dbReference type="NCBI Taxonomy" id="47790"/>
    <lineage>
        <taxon>Eukaryota</taxon>
        <taxon>Viridiplantae</taxon>
        <taxon>Chlorophyta</taxon>
        <taxon>core chlorophytes</taxon>
        <taxon>Chlorophyceae</taxon>
        <taxon>CS clade</taxon>
        <taxon>Chlamydomonadales</taxon>
        <taxon>Tetrabaenaceae</taxon>
        <taxon>Tetrabaena</taxon>
    </lineage>
</organism>
<evidence type="ECO:0000313" key="4">
    <source>
        <dbReference type="Proteomes" id="UP000236333"/>
    </source>
</evidence>